<dbReference type="InterPro" id="IPR005727">
    <property type="entry name" value="Ribosomal_uL22_bac/chlpt-type"/>
</dbReference>
<keyword evidence="4 10" id="KW-0699">rRNA-binding</keyword>
<dbReference type="RefSeq" id="WP_209852764.1">
    <property type="nucleotide sequence ID" value="NZ_CBCRVE010000014.1"/>
</dbReference>
<evidence type="ECO:0000256" key="6">
    <source>
        <dbReference type="ARBA" id="ARBA00022980"/>
    </source>
</evidence>
<comment type="function">
    <text evidence="10 13">This protein binds specifically to 23S rRNA; its binding is stimulated by other ribosomal proteins, e.g., L4, L17, and L20. It is important during the early stages of 50S assembly. It makes multiple contacts with different domains of the 23S rRNA in the assembled 50S subunit and ribosome.</text>
</comment>
<dbReference type="InterPro" id="IPR047867">
    <property type="entry name" value="Ribosomal_uL22_bac/org-type"/>
</dbReference>
<dbReference type="Proteomes" id="UP001519273">
    <property type="component" value="Unassembled WGS sequence"/>
</dbReference>
<evidence type="ECO:0000256" key="1">
    <source>
        <dbReference type="ARBA" id="ARBA00003478"/>
    </source>
</evidence>
<evidence type="ECO:0000256" key="13">
    <source>
        <dbReference type="RuleBase" id="RU004008"/>
    </source>
</evidence>
<comment type="caution">
    <text evidence="14">The sequence shown here is derived from an EMBL/GenBank/DDBJ whole genome shotgun (WGS) entry which is preliminary data.</text>
</comment>
<dbReference type="SUPFAM" id="SSF54843">
    <property type="entry name" value="Ribosomal protein L22"/>
    <property type="match status" value="1"/>
</dbReference>
<dbReference type="CDD" id="cd00336">
    <property type="entry name" value="Ribosomal_L22"/>
    <property type="match status" value="1"/>
</dbReference>
<organism evidence="14 15">
    <name type="scientific">Paenibacillus sediminis</name>
    <dbReference type="NCBI Taxonomy" id="664909"/>
    <lineage>
        <taxon>Bacteria</taxon>
        <taxon>Bacillati</taxon>
        <taxon>Bacillota</taxon>
        <taxon>Bacilli</taxon>
        <taxon>Bacillales</taxon>
        <taxon>Paenibacillaceae</taxon>
        <taxon>Paenibacillus</taxon>
    </lineage>
</organism>
<dbReference type="InterPro" id="IPR036394">
    <property type="entry name" value="Ribosomal_uL22_sf"/>
</dbReference>
<evidence type="ECO:0000256" key="8">
    <source>
        <dbReference type="ARBA" id="ARBA00025084"/>
    </source>
</evidence>
<keyword evidence="7 10" id="KW-0687">Ribonucleoprotein</keyword>
<evidence type="ECO:0000256" key="12">
    <source>
        <dbReference type="RuleBase" id="RU004006"/>
    </source>
</evidence>
<keyword evidence="15" id="KW-1185">Reference proteome</keyword>
<reference evidence="14 15" key="1">
    <citation type="submission" date="2021-03" db="EMBL/GenBank/DDBJ databases">
        <title>Genomic Encyclopedia of Type Strains, Phase IV (KMG-IV): sequencing the most valuable type-strain genomes for metagenomic binning, comparative biology and taxonomic classification.</title>
        <authorList>
            <person name="Goeker M."/>
        </authorList>
    </citation>
    <scope>NUCLEOTIDE SEQUENCE [LARGE SCALE GENOMIC DNA]</scope>
    <source>
        <strain evidence="14 15">DSM 23491</strain>
    </source>
</reference>
<evidence type="ECO:0000256" key="10">
    <source>
        <dbReference type="HAMAP-Rule" id="MF_01331"/>
    </source>
</evidence>
<dbReference type="PROSITE" id="PS00464">
    <property type="entry name" value="RIBOSOMAL_L22"/>
    <property type="match status" value="1"/>
</dbReference>
<evidence type="ECO:0000256" key="2">
    <source>
        <dbReference type="ARBA" id="ARBA00009451"/>
    </source>
</evidence>
<evidence type="ECO:0000313" key="14">
    <source>
        <dbReference type="EMBL" id="MBP1938375.1"/>
    </source>
</evidence>
<dbReference type="PANTHER" id="PTHR13501">
    <property type="entry name" value="CHLOROPLAST 50S RIBOSOMAL PROTEIN L22-RELATED"/>
    <property type="match status" value="1"/>
</dbReference>
<protein>
    <recommendedName>
        <fullName evidence="9 10">Large ribosomal subunit protein uL22</fullName>
    </recommendedName>
</protein>
<dbReference type="NCBIfam" id="TIGR01044">
    <property type="entry name" value="rplV_bact"/>
    <property type="match status" value="1"/>
</dbReference>
<comment type="similarity">
    <text evidence="2 10 11">Belongs to the universal ribosomal protein uL22 family.</text>
</comment>
<proteinExistence type="inferred from homology"/>
<dbReference type="Gene3D" id="3.90.470.10">
    <property type="entry name" value="Ribosomal protein L22/L17"/>
    <property type="match status" value="1"/>
</dbReference>
<evidence type="ECO:0000256" key="9">
    <source>
        <dbReference type="ARBA" id="ARBA00035207"/>
    </source>
</evidence>
<evidence type="ECO:0000256" key="11">
    <source>
        <dbReference type="RuleBase" id="RU004005"/>
    </source>
</evidence>
<evidence type="ECO:0000313" key="15">
    <source>
        <dbReference type="Proteomes" id="UP001519273"/>
    </source>
</evidence>
<dbReference type="InterPro" id="IPR018260">
    <property type="entry name" value="Ribosomal_uL22_CS"/>
</dbReference>
<dbReference type="HAMAP" id="MF_01331_B">
    <property type="entry name" value="Ribosomal_uL22_B"/>
    <property type="match status" value="1"/>
</dbReference>
<dbReference type="PANTHER" id="PTHR13501:SF8">
    <property type="entry name" value="LARGE RIBOSOMAL SUBUNIT PROTEIN UL22M"/>
    <property type="match status" value="1"/>
</dbReference>
<keyword evidence="6 10" id="KW-0689">Ribosomal protein</keyword>
<dbReference type="InterPro" id="IPR001063">
    <property type="entry name" value="Ribosomal_uL22"/>
</dbReference>
<name>A0ABS4H760_9BACL</name>
<accession>A0ABS4H760</accession>
<evidence type="ECO:0000256" key="3">
    <source>
        <dbReference type="ARBA" id="ARBA00011838"/>
    </source>
</evidence>
<evidence type="ECO:0000256" key="5">
    <source>
        <dbReference type="ARBA" id="ARBA00022884"/>
    </source>
</evidence>
<comment type="subunit">
    <text evidence="3 10 12">Part of the 50S ribosomal subunit.</text>
</comment>
<keyword evidence="5 10" id="KW-0694">RNA-binding</keyword>
<sequence>MEAKAHARFVRIAPRKAQLVVDLIRGKKVGEAIAILRHTPKAASPIVEKLLNSAIANAEHNNSLDVNKLVVTQAYVNQGPTMKRFRPRAMGRASRINKRTSHITLVVSEK</sequence>
<dbReference type="Pfam" id="PF00237">
    <property type="entry name" value="Ribosomal_L22"/>
    <property type="match status" value="1"/>
</dbReference>
<dbReference type="EMBL" id="JAGGKP010000014">
    <property type="protein sequence ID" value="MBP1938375.1"/>
    <property type="molecule type" value="Genomic_DNA"/>
</dbReference>
<dbReference type="GO" id="GO:0005840">
    <property type="term" value="C:ribosome"/>
    <property type="evidence" value="ECO:0007669"/>
    <property type="project" value="UniProtKB-KW"/>
</dbReference>
<evidence type="ECO:0000256" key="7">
    <source>
        <dbReference type="ARBA" id="ARBA00023274"/>
    </source>
</evidence>
<comment type="function">
    <text evidence="1 10">The globular domain of the protein is located near the polypeptide exit tunnel on the outside of the subunit, while an extended beta-hairpin is found that lines the wall of the exit tunnel in the center of the 70S ribosome.</text>
</comment>
<comment type="function">
    <text evidence="8">This protein binds specifically to 23S rRNA; its binding is stimulated by other ribosomal proteins, e.g. L4, L17, and L20. It is important during the early stages of 50S assembly. It makes multiple contacts with different domains of the 23S rRNA in the assembled 50S subunit and ribosome.</text>
</comment>
<evidence type="ECO:0000256" key="4">
    <source>
        <dbReference type="ARBA" id="ARBA00022730"/>
    </source>
</evidence>
<gene>
    <name evidence="10" type="primary">rplV</name>
    <name evidence="14" type="ORF">J2Z20_003297</name>
</gene>